<evidence type="ECO:0000256" key="1">
    <source>
        <dbReference type="SAM" id="MobiDB-lite"/>
    </source>
</evidence>
<comment type="caution">
    <text evidence="2">The sequence shown here is derived from an EMBL/GenBank/DDBJ whole genome shotgun (WGS) entry which is preliminary data.</text>
</comment>
<evidence type="ECO:0000313" key="2">
    <source>
        <dbReference type="EMBL" id="GGZ17260.1"/>
    </source>
</evidence>
<dbReference type="Proteomes" id="UP000630936">
    <property type="component" value="Unassembled WGS sequence"/>
</dbReference>
<sequence length="81" mass="8317">MERGTTVAARPAGSADPPHGTPARPHRSAAPDRPITRSPGYAVTRLRGYANASQATAPRIATTATTAMITPGFGPDCAEAF</sequence>
<feature type="region of interest" description="Disordered" evidence="1">
    <location>
        <begin position="1"/>
        <end position="39"/>
    </location>
</feature>
<gene>
    <name evidence="2" type="ORF">GCM10010387_07400</name>
</gene>
<reference evidence="2" key="2">
    <citation type="submission" date="2020-09" db="EMBL/GenBank/DDBJ databases">
        <authorList>
            <person name="Sun Q."/>
            <person name="Ohkuma M."/>
        </authorList>
    </citation>
    <scope>NUCLEOTIDE SEQUENCE</scope>
    <source>
        <strain evidence="2">JCM 4988</strain>
    </source>
</reference>
<protein>
    <submittedName>
        <fullName evidence="2">Uncharacterized protein</fullName>
    </submittedName>
</protein>
<reference evidence="2" key="1">
    <citation type="journal article" date="2014" name="Int. J. Syst. Evol. Microbiol.">
        <title>Complete genome sequence of Corynebacterium casei LMG S-19264T (=DSM 44701T), isolated from a smear-ripened cheese.</title>
        <authorList>
            <consortium name="US DOE Joint Genome Institute (JGI-PGF)"/>
            <person name="Walter F."/>
            <person name="Albersmeier A."/>
            <person name="Kalinowski J."/>
            <person name="Ruckert C."/>
        </authorList>
    </citation>
    <scope>NUCLEOTIDE SEQUENCE</scope>
    <source>
        <strain evidence="2">JCM 4988</strain>
    </source>
</reference>
<keyword evidence="3" id="KW-1185">Reference proteome</keyword>
<name>A0A918UKW4_9ACTN</name>
<organism evidence="2 3">
    <name type="scientific">Streptomyces inusitatus</name>
    <dbReference type="NCBI Taxonomy" id="68221"/>
    <lineage>
        <taxon>Bacteria</taxon>
        <taxon>Bacillati</taxon>
        <taxon>Actinomycetota</taxon>
        <taxon>Actinomycetes</taxon>
        <taxon>Kitasatosporales</taxon>
        <taxon>Streptomycetaceae</taxon>
        <taxon>Streptomyces</taxon>
    </lineage>
</organism>
<dbReference type="AlphaFoldDB" id="A0A918UKW4"/>
<evidence type="ECO:0000313" key="3">
    <source>
        <dbReference type="Proteomes" id="UP000630936"/>
    </source>
</evidence>
<proteinExistence type="predicted"/>
<dbReference type="EMBL" id="BMWG01000001">
    <property type="protein sequence ID" value="GGZ17260.1"/>
    <property type="molecule type" value="Genomic_DNA"/>
</dbReference>
<accession>A0A918UKW4</accession>